<evidence type="ECO:0000313" key="7">
    <source>
        <dbReference type="Proteomes" id="UP000481858"/>
    </source>
</evidence>
<evidence type="ECO:0000256" key="1">
    <source>
        <dbReference type="ARBA" id="ARBA00001971"/>
    </source>
</evidence>
<dbReference type="Gene3D" id="3.40.50.150">
    <property type="entry name" value="Vaccinia Virus protein VP39"/>
    <property type="match status" value="1"/>
</dbReference>
<dbReference type="GO" id="GO:0004497">
    <property type="term" value="F:monooxygenase activity"/>
    <property type="evidence" value="ECO:0007669"/>
    <property type="project" value="UniProtKB-KW"/>
</dbReference>
<dbReference type="Gene3D" id="1.10.630.10">
    <property type="entry name" value="Cytochrome P450"/>
    <property type="match status" value="2"/>
</dbReference>
<evidence type="ECO:0000256" key="2">
    <source>
        <dbReference type="ARBA" id="ARBA00022617"/>
    </source>
</evidence>
<dbReference type="CDD" id="cd02440">
    <property type="entry name" value="AdoMet_MTases"/>
    <property type="match status" value="1"/>
</dbReference>
<evidence type="ECO:0000256" key="4">
    <source>
        <dbReference type="ARBA" id="ARBA00023004"/>
    </source>
</evidence>
<dbReference type="InterPro" id="IPR050121">
    <property type="entry name" value="Cytochrome_P450_monoxygenase"/>
</dbReference>
<organism evidence="6 7">
    <name type="scientific">Xylaria multiplex</name>
    <dbReference type="NCBI Taxonomy" id="323545"/>
    <lineage>
        <taxon>Eukaryota</taxon>
        <taxon>Fungi</taxon>
        <taxon>Dikarya</taxon>
        <taxon>Ascomycota</taxon>
        <taxon>Pezizomycotina</taxon>
        <taxon>Sordariomycetes</taxon>
        <taxon>Xylariomycetidae</taxon>
        <taxon>Xylariales</taxon>
        <taxon>Xylariaceae</taxon>
        <taxon>Xylaria</taxon>
    </lineage>
</organism>
<protein>
    <recommendedName>
        <fullName evidence="8">Methyltransferase domain-containing protein</fullName>
    </recommendedName>
</protein>
<dbReference type="InterPro" id="IPR029063">
    <property type="entry name" value="SAM-dependent_MTases_sf"/>
</dbReference>
<keyword evidence="2 5" id="KW-0349">Heme</keyword>
<comment type="cofactor">
    <cofactor evidence="1">
        <name>heme</name>
        <dbReference type="ChEBI" id="CHEBI:30413"/>
    </cofactor>
</comment>
<evidence type="ECO:0000313" key="6">
    <source>
        <dbReference type="EMBL" id="KAF2972679.1"/>
    </source>
</evidence>
<gene>
    <name evidence="6" type="ORF">GQX73_g852</name>
</gene>
<proteinExistence type="inferred from homology"/>
<dbReference type="InterPro" id="IPR001128">
    <property type="entry name" value="Cyt_P450"/>
</dbReference>
<comment type="similarity">
    <text evidence="5">Belongs to the cytochrome P450 family.</text>
</comment>
<dbReference type="Proteomes" id="UP000481858">
    <property type="component" value="Unassembled WGS sequence"/>
</dbReference>
<dbReference type="InterPro" id="IPR017972">
    <property type="entry name" value="Cyt_P450_CS"/>
</dbReference>
<evidence type="ECO:0000256" key="3">
    <source>
        <dbReference type="ARBA" id="ARBA00022723"/>
    </source>
</evidence>
<dbReference type="SUPFAM" id="SSF53335">
    <property type="entry name" value="S-adenosyl-L-methionine-dependent methyltransferases"/>
    <property type="match status" value="1"/>
</dbReference>
<dbReference type="InterPro" id="IPR036396">
    <property type="entry name" value="Cyt_P450_sf"/>
</dbReference>
<dbReference type="EMBL" id="WUBL01000005">
    <property type="protein sequence ID" value="KAF2972679.1"/>
    <property type="molecule type" value="Genomic_DNA"/>
</dbReference>
<dbReference type="InParanoid" id="A0A7C8J7L2"/>
<dbReference type="PANTHER" id="PTHR24305:SF180">
    <property type="entry name" value="P450, PUTATIVE (EUROFUNG)-RELATED"/>
    <property type="match status" value="1"/>
</dbReference>
<dbReference type="OrthoDB" id="417697at2759"/>
<dbReference type="GO" id="GO:0005506">
    <property type="term" value="F:iron ion binding"/>
    <property type="evidence" value="ECO:0007669"/>
    <property type="project" value="InterPro"/>
</dbReference>
<dbReference type="SUPFAM" id="SSF48264">
    <property type="entry name" value="Cytochrome P450"/>
    <property type="match status" value="1"/>
</dbReference>
<keyword evidence="4 5" id="KW-0408">Iron</keyword>
<evidence type="ECO:0008006" key="8">
    <source>
        <dbReference type="Google" id="ProtNLM"/>
    </source>
</evidence>
<keyword evidence="7" id="KW-1185">Reference proteome</keyword>
<sequence>MTDVYMENMTRLPSETFRLNQQFDLMTKNMGYILHQSLKLPPAPRIADIGTGTARFIICLHPEIQDAVFEGLDISDALFPSRDALPAGATLSLHDLKQPFPEHMHEKYDLAHLRLLVSGMRPDDWAPAVRNVFRILRPGGYIQWEECEFLNAEWHKSRPDSRFETAKTVADAFADALRQQFQHGWNTLPDQMREAGFTSVFSDVVSSNRFPETTADMTASILSLHLTWARMMTARGVSGPLFGDHVDDLEKVVHEEIKSGGYFKFNIHVAGGAQVNPILVISHELPNLIQAPVASHGIQRVSTETKTRLEKPVQPTDMFNGLLTLREADPGKLSEREMIAALFINIIAGNDVLAVTLRSFLYYVARTPHVEKKLRTGFAAQAEAYKLSEAITYSTLAKLRYPDIFGEDVETFRLERWLEGSEGGFGTGPRTCLGRNIVMMQVFKFTSDFYRHFTTELVGPKKDWSL</sequence>
<dbReference type="GO" id="GO:0020037">
    <property type="term" value="F:heme binding"/>
    <property type="evidence" value="ECO:0007669"/>
    <property type="project" value="InterPro"/>
</dbReference>
<accession>A0A7C8J7L2</accession>
<dbReference type="GO" id="GO:0016705">
    <property type="term" value="F:oxidoreductase activity, acting on paired donors, with incorporation or reduction of molecular oxygen"/>
    <property type="evidence" value="ECO:0007669"/>
    <property type="project" value="InterPro"/>
</dbReference>
<comment type="caution">
    <text evidence="6">The sequence shown here is derived from an EMBL/GenBank/DDBJ whole genome shotgun (WGS) entry which is preliminary data.</text>
</comment>
<evidence type="ECO:0000256" key="5">
    <source>
        <dbReference type="RuleBase" id="RU000461"/>
    </source>
</evidence>
<keyword evidence="3 5" id="KW-0479">Metal-binding</keyword>
<dbReference type="PANTHER" id="PTHR24305">
    <property type="entry name" value="CYTOCHROME P450"/>
    <property type="match status" value="1"/>
</dbReference>
<dbReference type="AlphaFoldDB" id="A0A7C8J7L2"/>
<dbReference type="Pfam" id="PF00067">
    <property type="entry name" value="p450"/>
    <property type="match status" value="1"/>
</dbReference>
<name>A0A7C8J7L2_9PEZI</name>
<keyword evidence="5" id="KW-0503">Monooxygenase</keyword>
<reference evidence="6 7" key="1">
    <citation type="submission" date="2019-12" db="EMBL/GenBank/DDBJ databases">
        <title>Draft genome sequence of the ascomycete Xylaria multiplex DSM 110363.</title>
        <authorList>
            <person name="Buettner E."/>
            <person name="Kellner H."/>
        </authorList>
    </citation>
    <scope>NUCLEOTIDE SEQUENCE [LARGE SCALE GENOMIC DNA]</scope>
    <source>
        <strain evidence="6 7">DSM 110363</strain>
    </source>
</reference>
<keyword evidence="5" id="KW-0560">Oxidoreductase</keyword>
<dbReference type="PROSITE" id="PS00086">
    <property type="entry name" value="CYTOCHROME_P450"/>
    <property type="match status" value="1"/>
</dbReference>